<dbReference type="Proteomes" id="UP000188324">
    <property type="component" value="Chromosome"/>
</dbReference>
<evidence type="ECO:0000313" key="3">
    <source>
        <dbReference type="Proteomes" id="UP000188324"/>
    </source>
</evidence>
<evidence type="ECO:0000313" key="2">
    <source>
        <dbReference type="EMBL" id="AQP45339.1"/>
    </source>
</evidence>
<organism evidence="2 3">
    <name type="scientific">Tessaracoccus flavus</name>
    <dbReference type="NCBI Taxonomy" id="1610493"/>
    <lineage>
        <taxon>Bacteria</taxon>
        <taxon>Bacillati</taxon>
        <taxon>Actinomycetota</taxon>
        <taxon>Actinomycetes</taxon>
        <taxon>Propionibacteriales</taxon>
        <taxon>Propionibacteriaceae</taxon>
        <taxon>Tessaracoccus</taxon>
    </lineage>
</organism>
<proteinExistence type="predicted"/>
<protein>
    <submittedName>
        <fullName evidence="2">Lysophospholipase</fullName>
    </submittedName>
</protein>
<feature type="domain" description="AB hydrolase-1" evidence="1">
    <location>
        <begin position="78"/>
        <end position="279"/>
    </location>
</feature>
<keyword evidence="3" id="KW-1185">Reference proteome</keyword>
<accession>A0A1Q2CGU1</accession>
<dbReference type="InterPro" id="IPR000073">
    <property type="entry name" value="AB_hydrolase_1"/>
</dbReference>
<dbReference type="OrthoDB" id="9796609at2"/>
<sequence length="297" mass="31973">MRRLTTALASLSGGAALGVLGVAGYTAWSLNGPRRPWPDYAFTPFEVRADSEDVRFATADGVGLAGWWLDQPGSGTVVICAHGHRGTKSDMLGIGSGLWRAGHTVLLFDFRGNGDSDDGPQSLSHHEQADLRAAIDLASSRRPDARIVVVGFSMGASTAILEGATDPRVAAFVLDSPFSTMGEVVAANYRRYRLPSEPIVPLADLINRLRYGYSYAQVRPLDAAPALAPRPVLLIHGTDDRVIPYDHAVQLARAAGPNCELVTFEGVDHCGAYFEDRQGYIDRVARFLDAAVGRARR</sequence>
<dbReference type="GO" id="GO:0003824">
    <property type="term" value="F:catalytic activity"/>
    <property type="evidence" value="ECO:0007669"/>
    <property type="project" value="UniProtKB-ARBA"/>
</dbReference>
<dbReference type="Gene3D" id="3.40.50.1820">
    <property type="entry name" value="alpha/beta hydrolase"/>
    <property type="match status" value="1"/>
</dbReference>
<dbReference type="RefSeq" id="WP_077343317.1">
    <property type="nucleotide sequence ID" value="NZ_CP019605.1"/>
</dbReference>
<dbReference type="InterPro" id="IPR052920">
    <property type="entry name" value="DNA-binding_regulatory"/>
</dbReference>
<dbReference type="PANTHER" id="PTHR43358">
    <property type="entry name" value="ALPHA/BETA-HYDROLASE"/>
    <property type="match status" value="1"/>
</dbReference>
<evidence type="ECO:0000259" key="1">
    <source>
        <dbReference type="Pfam" id="PF12697"/>
    </source>
</evidence>
<dbReference type="PANTHER" id="PTHR43358:SF4">
    <property type="entry name" value="ALPHA_BETA HYDROLASE FOLD-1 DOMAIN-CONTAINING PROTEIN"/>
    <property type="match status" value="1"/>
</dbReference>
<dbReference type="KEGG" id="tfl:RPIT_11465"/>
<dbReference type="EMBL" id="CP019605">
    <property type="protein sequence ID" value="AQP45339.1"/>
    <property type="molecule type" value="Genomic_DNA"/>
</dbReference>
<dbReference type="SUPFAM" id="SSF53474">
    <property type="entry name" value="alpha/beta-Hydrolases"/>
    <property type="match status" value="1"/>
</dbReference>
<dbReference type="STRING" id="1610493.RPIT_11465"/>
<gene>
    <name evidence="2" type="ORF">RPIT_11465</name>
</gene>
<reference evidence="2 3" key="1">
    <citation type="journal article" date="2016" name="Int. J. Syst. Evol. Microbiol.">
        <title>Tessaracoccus flavus sp. nov., isolated from the drainage system of a lindane-producing factory.</title>
        <authorList>
            <person name="Kumari R."/>
            <person name="Singh P."/>
            <person name="Schumann P."/>
            <person name="Lal R."/>
        </authorList>
    </citation>
    <scope>NUCLEOTIDE SEQUENCE [LARGE SCALE GENOMIC DNA]</scope>
    <source>
        <strain evidence="2 3">RP1T</strain>
    </source>
</reference>
<dbReference type="AlphaFoldDB" id="A0A1Q2CGU1"/>
<dbReference type="InterPro" id="IPR029058">
    <property type="entry name" value="AB_hydrolase_fold"/>
</dbReference>
<dbReference type="Pfam" id="PF12697">
    <property type="entry name" value="Abhydrolase_6"/>
    <property type="match status" value="1"/>
</dbReference>
<name>A0A1Q2CGU1_9ACTN</name>